<sequence length="139" mass="15672">MKAASIIETAEHPTNDQLCTIARTYILEEHARVGDRIYYWDNWNISVGANSSASEPTLDNDTYSWATTLSCDITNIEVSERNDIEQEYLVTVAADITVGSGSNSNLSETENQEIEYEKHVFFCYIKSIQGDYLVTSVEE</sequence>
<dbReference type="Proteomes" id="UP000271624">
    <property type="component" value="Unassembled WGS sequence"/>
</dbReference>
<accession>A0A433VT60</accession>
<organism evidence="1 2">
    <name type="scientific">Dulcicalothrix desertica PCC 7102</name>
    <dbReference type="NCBI Taxonomy" id="232991"/>
    <lineage>
        <taxon>Bacteria</taxon>
        <taxon>Bacillati</taxon>
        <taxon>Cyanobacteriota</taxon>
        <taxon>Cyanophyceae</taxon>
        <taxon>Nostocales</taxon>
        <taxon>Calotrichaceae</taxon>
        <taxon>Dulcicalothrix</taxon>
    </lineage>
</organism>
<gene>
    <name evidence="1" type="ORF">DSM106972_011850</name>
</gene>
<dbReference type="EMBL" id="RSCL01000002">
    <property type="protein sequence ID" value="RUT09132.1"/>
    <property type="molecule type" value="Genomic_DNA"/>
</dbReference>
<evidence type="ECO:0000313" key="1">
    <source>
        <dbReference type="EMBL" id="RUT09132.1"/>
    </source>
</evidence>
<evidence type="ECO:0000313" key="2">
    <source>
        <dbReference type="Proteomes" id="UP000271624"/>
    </source>
</evidence>
<reference evidence="1" key="1">
    <citation type="submission" date="2018-12" db="EMBL/GenBank/DDBJ databases">
        <authorList>
            <person name="Will S."/>
            <person name="Neumann-Schaal M."/>
            <person name="Henke P."/>
        </authorList>
    </citation>
    <scope>NUCLEOTIDE SEQUENCE</scope>
    <source>
        <strain evidence="1">PCC 7102</strain>
    </source>
</reference>
<comment type="caution">
    <text evidence="1">The sequence shown here is derived from an EMBL/GenBank/DDBJ whole genome shotgun (WGS) entry which is preliminary data.</text>
</comment>
<reference evidence="1" key="2">
    <citation type="journal article" date="2019" name="Genome Biol. Evol.">
        <title>Day and night: Metabolic profiles and evolutionary relationships of six axenic non-marine cyanobacteria.</title>
        <authorList>
            <person name="Will S.E."/>
            <person name="Henke P."/>
            <person name="Boedeker C."/>
            <person name="Huang S."/>
            <person name="Brinkmann H."/>
            <person name="Rohde M."/>
            <person name="Jarek M."/>
            <person name="Friedl T."/>
            <person name="Seufert S."/>
            <person name="Schumacher M."/>
            <person name="Overmann J."/>
            <person name="Neumann-Schaal M."/>
            <person name="Petersen J."/>
        </authorList>
    </citation>
    <scope>NUCLEOTIDE SEQUENCE [LARGE SCALE GENOMIC DNA]</scope>
    <source>
        <strain evidence="1">PCC 7102</strain>
    </source>
</reference>
<keyword evidence="2" id="KW-1185">Reference proteome</keyword>
<name>A0A433VT60_9CYAN</name>
<dbReference type="AlphaFoldDB" id="A0A433VT60"/>
<protein>
    <recommendedName>
        <fullName evidence="3">ARC6 IMS domain-containing protein</fullName>
    </recommendedName>
</protein>
<dbReference type="OrthoDB" id="512197at2"/>
<dbReference type="RefSeq" id="WP_127079771.1">
    <property type="nucleotide sequence ID" value="NZ_RSCL01000002.1"/>
</dbReference>
<proteinExistence type="predicted"/>
<evidence type="ECO:0008006" key="3">
    <source>
        <dbReference type="Google" id="ProtNLM"/>
    </source>
</evidence>